<dbReference type="SUPFAM" id="SSF51905">
    <property type="entry name" value="FAD/NAD(P)-binding domain"/>
    <property type="match status" value="1"/>
</dbReference>
<keyword evidence="4" id="KW-0560">Oxidoreductase</keyword>
<organism evidence="4 5">
    <name type="scientific">Saccharothrix australiensis</name>
    <dbReference type="NCBI Taxonomy" id="2072"/>
    <lineage>
        <taxon>Bacteria</taxon>
        <taxon>Bacillati</taxon>
        <taxon>Actinomycetota</taxon>
        <taxon>Actinomycetes</taxon>
        <taxon>Pseudonocardiales</taxon>
        <taxon>Pseudonocardiaceae</taxon>
        <taxon>Saccharothrix</taxon>
    </lineage>
</organism>
<dbReference type="InterPro" id="IPR050641">
    <property type="entry name" value="RIFMO-like"/>
</dbReference>
<keyword evidence="5" id="KW-1185">Reference proteome</keyword>
<protein>
    <submittedName>
        <fullName evidence="4">p-hydroxybenzoate 3-monooxygenase</fullName>
    </submittedName>
</protein>
<dbReference type="AlphaFoldDB" id="A0A495W0H2"/>
<sequence length="398" mass="42840">MVAVGGTGAEAVAVVVVGAGVAGLTVANLLLEAGIGCVVLERHTRDHVERRQRAGVLDFAAEQVYARSALGDRLLAGAPRSTVLEFRVDGVSRLFDADAHTGGRTGRLIPQQLLVRRLISAFLDAGGDLRFSAADVALHDLDGDRPHVTYRDAGGVERRIDARHVAGCDGFHGVSRAAVPPGALTTHRHTDDFRWFTVLTDSPPPRHPLMALSRHGFAAHFGRGPAASRFYLQCAPGDDLDGWTDERVWRQLRLRLADDDLPDGPVVEKAVIDARSVVVDPMSYGRLHLVGDAAHIVPPMGGKGMNLAIADADVLARALVAAVRDGDDGPLRAYSATCLRRVWNDQEFSRWLSDVVFHGADEATAGPFRWRLARARLDRIFTSPSAARAFAELMAGTA</sequence>
<dbReference type="PRINTS" id="PR00420">
    <property type="entry name" value="RNGMNOXGNASE"/>
</dbReference>
<dbReference type="GO" id="GO:0071949">
    <property type="term" value="F:FAD binding"/>
    <property type="evidence" value="ECO:0007669"/>
    <property type="project" value="InterPro"/>
</dbReference>
<evidence type="ECO:0000256" key="2">
    <source>
        <dbReference type="ARBA" id="ARBA00022827"/>
    </source>
</evidence>
<keyword evidence="2" id="KW-0274">FAD</keyword>
<dbReference type="Gene3D" id="3.30.9.10">
    <property type="entry name" value="D-Amino Acid Oxidase, subunit A, domain 2"/>
    <property type="match status" value="1"/>
</dbReference>
<evidence type="ECO:0000313" key="5">
    <source>
        <dbReference type="Proteomes" id="UP000282084"/>
    </source>
</evidence>
<proteinExistence type="predicted"/>
<accession>A0A495W0H2</accession>
<dbReference type="NCBIfam" id="NF006091">
    <property type="entry name" value="PRK08243.1"/>
    <property type="match status" value="1"/>
</dbReference>
<dbReference type="Proteomes" id="UP000282084">
    <property type="component" value="Unassembled WGS sequence"/>
</dbReference>
<keyword evidence="1" id="KW-0285">Flavoprotein</keyword>
<evidence type="ECO:0000256" key="1">
    <source>
        <dbReference type="ARBA" id="ARBA00022630"/>
    </source>
</evidence>
<reference evidence="4 5" key="1">
    <citation type="submission" date="2018-10" db="EMBL/GenBank/DDBJ databases">
        <title>Sequencing the genomes of 1000 actinobacteria strains.</title>
        <authorList>
            <person name="Klenk H.-P."/>
        </authorList>
    </citation>
    <scope>NUCLEOTIDE SEQUENCE [LARGE SCALE GENOMIC DNA]</scope>
    <source>
        <strain evidence="4 5">DSM 43800</strain>
    </source>
</reference>
<dbReference type="PANTHER" id="PTHR43004">
    <property type="entry name" value="TRK SYSTEM POTASSIUM UPTAKE PROTEIN"/>
    <property type="match status" value="1"/>
</dbReference>
<gene>
    <name evidence="4" type="ORF">C8E97_3840</name>
</gene>
<dbReference type="PANTHER" id="PTHR43004:SF3">
    <property type="entry name" value="P-HYDROXYBENZOATE HYDROXYLASE"/>
    <property type="match status" value="1"/>
</dbReference>
<comment type="caution">
    <text evidence="4">The sequence shown here is derived from an EMBL/GenBank/DDBJ whole genome shotgun (WGS) entry which is preliminary data.</text>
</comment>
<dbReference type="Gene3D" id="3.50.50.60">
    <property type="entry name" value="FAD/NAD(P)-binding domain"/>
    <property type="match status" value="1"/>
</dbReference>
<dbReference type="GO" id="GO:0016709">
    <property type="term" value="F:oxidoreductase activity, acting on paired donors, with incorporation or reduction of molecular oxygen, NAD(P)H as one donor, and incorporation of one atom of oxygen"/>
    <property type="evidence" value="ECO:0007669"/>
    <property type="project" value="UniProtKB-ARBA"/>
</dbReference>
<evidence type="ECO:0000259" key="3">
    <source>
        <dbReference type="Pfam" id="PF01494"/>
    </source>
</evidence>
<dbReference type="SUPFAM" id="SSF54373">
    <property type="entry name" value="FAD-linked reductases, C-terminal domain"/>
    <property type="match status" value="1"/>
</dbReference>
<dbReference type="Pfam" id="PF01494">
    <property type="entry name" value="FAD_binding_3"/>
    <property type="match status" value="1"/>
</dbReference>
<evidence type="ECO:0000313" key="4">
    <source>
        <dbReference type="EMBL" id="RKT55182.1"/>
    </source>
</evidence>
<dbReference type="InterPro" id="IPR002938">
    <property type="entry name" value="FAD-bd"/>
</dbReference>
<dbReference type="InterPro" id="IPR036188">
    <property type="entry name" value="FAD/NAD-bd_sf"/>
</dbReference>
<feature type="domain" description="FAD-binding" evidence="3">
    <location>
        <begin position="12"/>
        <end position="344"/>
    </location>
</feature>
<dbReference type="RefSeq" id="WP_246018998.1">
    <property type="nucleotide sequence ID" value="NZ_RBXO01000001.1"/>
</dbReference>
<keyword evidence="4" id="KW-0503">Monooxygenase</keyword>
<dbReference type="EMBL" id="RBXO01000001">
    <property type="protein sequence ID" value="RKT55182.1"/>
    <property type="molecule type" value="Genomic_DNA"/>
</dbReference>
<name>A0A495W0H2_9PSEU</name>